<accession>A0AAE9YTX1</accession>
<evidence type="ECO:0000313" key="2">
    <source>
        <dbReference type="Proteomes" id="UP000032568"/>
    </source>
</evidence>
<dbReference type="EMBL" id="CP059735">
    <property type="protein sequence ID" value="WDE00738.1"/>
    <property type="molecule type" value="Genomic_DNA"/>
</dbReference>
<sequence length="390" mass="44967">MRLPRRAELTEQQEDFLMEAPFDKPVLCVGPPGTGKTVLALYRAAILRQKEEKVDLIMHSKLLNRYVERSVKELAIDINTKTWNSWVYGLWRKGHRRLNMPQLEKYLPDFKKMVSLIIEGKVNNLPNMYWNHLIIDEGQDFPKEFYLFLTFLKSQSNVVNGRKAPAVTIFADDNQRMEEKRNSTIRDIQNYMPGIEMYEVTANYRNTRPIAKLASYFHIGMSTGVPEVPKSIKGLIPQLRSFDTLEKEVRSIVNWLHNNDDLSAGVIVPDIATLKRVDVAITPIAEEKNFTVQKYMSGTEAKTINFHKGGTITIVCDKSCKGLEFDGVFIPQIQSYKTDGVNEDFFKMKMYVMISRARKYLQLSYSDCDEAPKILKILPTPEQGVLKWKI</sequence>
<dbReference type="Proteomes" id="UP000032568">
    <property type="component" value="Chromosome"/>
</dbReference>
<dbReference type="GO" id="GO:0000725">
    <property type="term" value="P:recombinational repair"/>
    <property type="evidence" value="ECO:0007669"/>
    <property type="project" value="TreeGrafter"/>
</dbReference>
<reference evidence="1 2" key="2">
    <citation type="journal article" date="2022" name="Mar. Drugs">
        <title>Bioassay-Guided Fractionation Leads to the Detection of Cholic Acid Generated by the Rare Thalassomonas sp.</title>
        <authorList>
            <person name="Pheiffer F."/>
            <person name="Schneider Y.K."/>
            <person name="Hansen E.H."/>
            <person name="Andersen J.H."/>
            <person name="Isaksson J."/>
            <person name="Busche T."/>
            <person name="R C."/>
            <person name="Kalinowski J."/>
            <person name="Zyl L.V."/>
            <person name="Trindade M."/>
        </authorList>
    </citation>
    <scope>NUCLEOTIDE SEQUENCE [LARGE SCALE GENOMIC DNA]</scope>
    <source>
        <strain evidence="1 2">A5K-106</strain>
    </source>
</reference>
<dbReference type="KEGG" id="tact:SG35_008955"/>
<dbReference type="GO" id="GO:0003677">
    <property type="term" value="F:DNA binding"/>
    <property type="evidence" value="ECO:0007669"/>
    <property type="project" value="InterPro"/>
</dbReference>
<proteinExistence type="predicted"/>
<dbReference type="InterPro" id="IPR027417">
    <property type="entry name" value="P-loop_NTPase"/>
</dbReference>
<gene>
    <name evidence="1" type="ORF">SG35_008955</name>
</gene>
<dbReference type="Gene3D" id="3.40.50.300">
    <property type="entry name" value="P-loop containing nucleotide triphosphate hydrolases"/>
    <property type="match status" value="2"/>
</dbReference>
<dbReference type="RefSeq" id="WP_044830896.1">
    <property type="nucleotide sequence ID" value="NZ_CP059735.1"/>
</dbReference>
<protein>
    <submittedName>
        <fullName evidence="1">PhoH family protein</fullName>
    </submittedName>
</protein>
<dbReference type="PANTHER" id="PTHR11070">
    <property type="entry name" value="UVRD / RECB / PCRA DNA HELICASE FAMILY MEMBER"/>
    <property type="match status" value="1"/>
</dbReference>
<dbReference type="AlphaFoldDB" id="A0AAE9YTX1"/>
<name>A0AAE9YTX1_9GAMM</name>
<dbReference type="GO" id="GO:0005524">
    <property type="term" value="F:ATP binding"/>
    <property type="evidence" value="ECO:0007669"/>
    <property type="project" value="InterPro"/>
</dbReference>
<dbReference type="GO" id="GO:0005829">
    <property type="term" value="C:cytosol"/>
    <property type="evidence" value="ECO:0007669"/>
    <property type="project" value="TreeGrafter"/>
</dbReference>
<dbReference type="PANTHER" id="PTHR11070:SF3">
    <property type="entry name" value="DNA 3'-5' HELICASE"/>
    <property type="match status" value="1"/>
</dbReference>
<reference evidence="1 2" key="1">
    <citation type="journal article" date="2015" name="Genome Announc.">
        <title>Draft Genome Sequences of Marine Isolates of Thalassomonas viridans and Thalassomonas actiniarum.</title>
        <authorList>
            <person name="Olonade I."/>
            <person name="van Zyl L.J."/>
            <person name="Trindade M."/>
        </authorList>
    </citation>
    <scope>NUCLEOTIDE SEQUENCE [LARGE SCALE GENOMIC DNA]</scope>
    <source>
        <strain evidence="1 2">A5K-106</strain>
    </source>
</reference>
<dbReference type="GO" id="GO:0043138">
    <property type="term" value="F:3'-5' DNA helicase activity"/>
    <property type="evidence" value="ECO:0007669"/>
    <property type="project" value="TreeGrafter"/>
</dbReference>
<keyword evidence="2" id="KW-1185">Reference proteome</keyword>
<evidence type="ECO:0000313" key="1">
    <source>
        <dbReference type="EMBL" id="WDE00738.1"/>
    </source>
</evidence>
<dbReference type="SUPFAM" id="SSF52540">
    <property type="entry name" value="P-loop containing nucleoside triphosphate hydrolases"/>
    <property type="match status" value="1"/>
</dbReference>
<dbReference type="InterPro" id="IPR000212">
    <property type="entry name" value="DNA_helicase_UvrD/REP"/>
</dbReference>
<organism evidence="1 2">
    <name type="scientific">Thalassomonas actiniarum</name>
    <dbReference type="NCBI Taxonomy" id="485447"/>
    <lineage>
        <taxon>Bacteria</taxon>
        <taxon>Pseudomonadati</taxon>
        <taxon>Pseudomonadota</taxon>
        <taxon>Gammaproteobacteria</taxon>
        <taxon>Alteromonadales</taxon>
        <taxon>Colwelliaceae</taxon>
        <taxon>Thalassomonas</taxon>
    </lineage>
</organism>